<comment type="caution">
    <text evidence="1">The sequence shown here is derived from an EMBL/GenBank/DDBJ whole genome shotgun (WGS) entry which is preliminary data.</text>
</comment>
<sequence>MLINETSSQPHVDNTQPKKTNCVEVFFGQICGDSETLRTVMLNTLLVLATESDWALSTILDVDYIEPIEQFCKKTKPSAVPSDSETRPFLRTHKVSSGSTDCSSELVPFTDRLCGRLADHVSEMKSLFAESSPSDRSASALSATLPEESPRFAGNAVLEVICEGFSLFSTLLLSKDDSFDDILKDSVFFPLLKSTIITSLDLLEQQNTHSNCPPPDQSDKLIRVLDRSWDLAAHGLFTSHKSLHPIVESSFSDVQQLCSLLERTCCHSSPSHSCHLRMIINVSASHPHLIPRLLEENLVERVINTSKPITVPTACGQFHLRLVWSIVNLIWGPTRITKDREEQKRIRMLQFKRVLKPAKQYRQFILQREEFIQNEVSSNCDLPDRITELLSRTLQLERDLFEFGEIVETGREEWEVGWLVEKTDEKEFGERLKMIGEDDLRMKKDEKSRWKRRAERRREAGHEDAMEGLLMRMDNRIRLEIVEYIKRVSEENGMNAKIKRG</sequence>
<organism evidence="1 2">
    <name type="scientific">Blattamonas nauphoetae</name>
    <dbReference type="NCBI Taxonomy" id="2049346"/>
    <lineage>
        <taxon>Eukaryota</taxon>
        <taxon>Metamonada</taxon>
        <taxon>Preaxostyla</taxon>
        <taxon>Oxymonadida</taxon>
        <taxon>Blattamonas</taxon>
    </lineage>
</organism>
<name>A0ABQ9XUU6_9EUKA</name>
<keyword evidence="2" id="KW-1185">Reference proteome</keyword>
<accession>A0ABQ9XUU6</accession>
<protein>
    <submittedName>
        <fullName evidence="1">Uncharacterized protein</fullName>
    </submittedName>
</protein>
<evidence type="ECO:0000313" key="1">
    <source>
        <dbReference type="EMBL" id="KAK2955256.1"/>
    </source>
</evidence>
<proteinExistence type="predicted"/>
<reference evidence="1 2" key="1">
    <citation type="journal article" date="2022" name="bioRxiv">
        <title>Genomics of Preaxostyla Flagellates Illuminates Evolutionary Transitions and the Path Towards Mitochondrial Loss.</title>
        <authorList>
            <person name="Novak L.V.F."/>
            <person name="Treitli S.C."/>
            <person name="Pyrih J."/>
            <person name="Halakuc P."/>
            <person name="Pipaliya S.V."/>
            <person name="Vacek V."/>
            <person name="Brzon O."/>
            <person name="Soukal P."/>
            <person name="Eme L."/>
            <person name="Dacks J.B."/>
            <person name="Karnkowska A."/>
            <person name="Elias M."/>
            <person name="Hampl V."/>
        </authorList>
    </citation>
    <scope>NUCLEOTIDE SEQUENCE [LARGE SCALE GENOMIC DNA]</scope>
    <source>
        <strain evidence="1">NAU3</strain>
        <tissue evidence="1">Gut</tissue>
    </source>
</reference>
<evidence type="ECO:0000313" key="2">
    <source>
        <dbReference type="Proteomes" id="UP001281761"/>
    </source>
</evidence>
<dbReference type="EMBL" id="JARBJD010000069">
    <property type="protein sequence ID" value="KAK2955256.1"/>
    <property type="molecule type" value="Genomic_DNA"/>
</dbReference>
<gene>
    <name evidence="1" type="ORF">BLNAU_9808</name>
</gene>
<dbReference type="Proteomes" id="UP001281761">
    <property type="component" value="Unassembled WGS sequence"/>
</dbReference>